<reference evidence="1" key="1">
    <citation type="submission" date="2021-01" db="EMBL/GenBank/DDBJ databases">
        <authorList>
            <consortium name="Genoscope - CEA"/>
            <person name="William W."/>
        </authorList>
    </citation>
    <scope>NUCLEOTIDE SEQUENCE</scope>
</reference>
<keyword evidence="2" id="KW-1185">Reference proteome</keyword>
<evidence type="ECO:0000313" key="2">
    <source>
        <dbReference type="Proteomes" id="UP000683925"/>
    </source>
</evidence>
<dbReference type="AlphaFoldDB" id="A0A8S1SD71"/>
<dbReference type="Proteomes" id="UP000683925">
    <property type="component" value="Unassembled WGS sequence"/>
</dbReference>
<proteinExistence type="predicted"/>
<dbReference type="OrthoDB" id="10485497at2759"/>
<organism evidence="1 2">
    <name type="scientific">Paramecium octaurelia</name>
    <dbReference type="NCBI Taxonomy" id="43137"/>
    <lineage>
        <taxon>Eukaryota</taxon>
        <taxon>Sar</taxon>
        <taxon>Alveolata</taxon>
        <taxon>Ciliophora</taxon>
        <taxon>Intramacronucleata</taxon>
        <taxon>Oligohymenophorea</taxon>
        <taxon>Peniculida</taxon>
        <taxon>Parameciidae</taxon>
        <taxon>Paramecium</taxon>
    </lineage>
</organism>
<accession>A0A8S1SD71</accession>
<comment type="caution">
    <text evidence="1">The sequence shown here is derived from an EMBL/GenBank/DDBJ whole genome shotgun (WGS) entry which is preliminary data.</text>
</comment>
<dbReference type="EMBL" id="CAJJDP010000009">
    <property type="protein sequence ID" value="CAD8139061.1"/>
    <property type="molecule type" value="Genomic_DNA"/>
</dbReference>
<gene>
    <name evidence="1" type="ORF">POCTA_138.1.T0100206</name>
</gene>
<evidence type="ECO:0000313" key="1">
    <source>
        <dbReference type="EMBL" id="CAD8139061.1"/>
    </source>
</evidence>
<protein>
    <submittedName>
        <fullName evidence="1">Uncharacterized protein</fullName>
    </submittedName>
</protein>
<name>A0A8S1SD71_PAROT</name>
<sequence>MIIKSKILICQSKQYMVQGLKFAIISLLSTSKRDDNANSLQSMNSTGWI</sequence>